<dbReference type="RefSeq" id="XP_014143790.1">
    <property type="nucleotide sequence ID" value="XM_014288315.1"/>
</dbReference>
<dbReference type="AlphaFoldDB" id="A0A0L0F165"/>
<sequence length="75" mass="8688">ASHDHSISKSRPNDVQDELLIPFGMDAARLVRVCLLHYAAHFDRGKQRAVDEPSVIPHLYFRFLRKHIEQPRVEG</sequence>
<protein>
    <submittedName>
        <fullName evidence="1">Uncharacterized protein</fullName>
    </submittedName>
</protein>
<evidence type="ECO:0000313" key="2">
    <source>
        <dbReference type="Proteomes" id="UP000054560"/>
    </source>
</evidence>
<proteinExistence type="predicted"/>
<accession>A0A0L0F165</accession>
<feature type="non-terminal residue" evidence="1">
    <location>
        <position position="1"/>
    </location>
</feature>
<name>A0A0L0F165_9EUKA</name>
<reference evidence="1 2" key="1">
    <citation type="submission" date="2011-02" db="EMBL/GenBank/DDBJ databases">
        <title>The Genome Sequence of Sphaeroforma arctica JP610.</title>
        <authorList>
            <consortium name="The Broad Institute Genome Sequencing Platform"/>
            <person name="Russ C."/>
            <person name="Cuomo C."/>
            <person name="Young S.K."/>
            <person name="Zeng Q."/>
            <person name="Gargeya S."/>
            <person name="Alvarado L."/>
            <person name="Berlin A."/>
            <person name="Chapman S.B."/>
            <person name="Chen Z."/>
            <person name="Freedman E."/>
            <person name="Gellesch M."/>
            <person name="Goldberg J."/>
            <person name="Griggs A."/>
            <person name="Gujja S."/>
            <person name="Heilman E."/>
            <person name="Heiman D."/>
            <person name="Howarth C."/>
            <person name="Mehta T."/>
            <person name="Neiman D."/>
            <person name="Pearson M."/>
            <person name="Roberts A."/>
            <person name="Saif S."/>
            <person name="Shea T."/>
            <person name="Shenoy N."/>
            <person name="Sisk P."/>
            <person name="Stolte C."/>
            <person name="Sykes S."/>
            <person name="White J."/>
            <person name="Yandava C."/>
            <person name="Burger G."/>
            <person name="Gray M.W."/>
            <person name="Holland P.W.H."/>
            <person name="King N."/>
            <person name="Lang F.B.F."/>
            <person name="Roger A.J."/>
            <person name="Ruiz-Trillo I."/>
            <person name="Haas B."/>
            <person name="Nusbaum C."/>
            <person name="Birren B."/>
        </authorList>
    </citation>
    <scope>NUCLEOTIDE SEQUENCE [LARGE SCALE GENOMIC DNA]</scope>
    <source>
        <strain evidence="1 2">JP610</strain>
    </source>
</reference>
<gene>
    <name evidence="1" type="ORF">SARC_17593</name>
</gene>
<dbReference type="Proteomes" id="UP000054560">
    <property type="component" value="Unassembled WGS sequence"/>
</dbReference>
<dbReference type="EMBL" id="KQ252931">
    <property type="protein sequence ID" value="KNC69888.1"/>
    <property type="molecule type" value="Genomic_DNA"/>
</dbReference>
<keyword evidence="2" id="KW-1185">Reference proteome</keyword>
<evidence type="ECO:0000313" key="1">
    <source>
        <dbReference type="EMBL" id="KNC69888.1"/>
    </source>
</evidence>
<organism evidence="1 2">
    <name type="scientific">Sphaeroforma arctica JP610</name>
    <dbReference type="NCBI Taxonomy" id="667725"/>
    <lineage>
        <taxon>Eukaryota</taxon>
        <taxon>Ichthyosporea</taxon>
        <taxon>Ichthyophonida</taxon>
        <taxon>Sphaeroforma</taxon>
    </lineage>
</organism>
<dbReference type="GeneID" id="25918097"/>
<feature type="non-terminal residue" evidence="1">
    <location>
        <position position="75"/>
    </location>
</feature>